<dbReference type="InterPro" id="IPR027417">
    <property type="entry name" value="P-loop_NTPase"/>
</dbReference>
<dbReference type="GO" id="GO:0016301">
    <property type="term" value="F:kinase activity"/>
    <property type="evidence" value="ECO:0007669"/>
    <property type="project" value="UniProtKB-KW"/>
</dbReference>
<keyword evidence="2" id="KW-1185">Reference proteome</keyword>
<dbReference type="SUPFAM" id="SSF52540">
    <property type="entry name" value="P-loop containing nucleoside triphosphate hydrolases"/>
    <property type="match status" value="1"/>
</dbReference>
<keyword evidence="1" id="KW-0808">Transferase</keyword>
<reference evidence="1 2" key="1">
    <citation type="submission" date="2018-02" db="EMBL/GenBank/DDBJ databases">
        <title>Genome sequences of Apibacter spp., gut symbionts of Asian honey bees.</title>
        <authorList>
            <person name="Kwong W.K."/>
            <person name="Steele M.I."/>
            <person name="Moran N.A."/>
        </authorList>
    </citation>
    <scope>NUCLEOTIDE SEQUENCE [LARGE SCALE GENOMIC DNA]</scope>
    <source>
        <strain evidence="2">wkB301</strain>
    </source>
</reference>
<evidence type="ECO:0000313" key="1">
    <source>
        <dbReference type="EMBL" id="PQL90652.1"/>
    </source>
</evidence>
<name>A0A2S8A7W0_9FLAO</name>
<sequence length="200" mass="23228">MNDKYIINIGRQLGSGGRLIGRQLAKDLNFAYYDKELISLASQESGLNKEFFEKADEKNNFNFFKNFLGLQFSKNYLGNDTLFKIQSDIIKDLANLKSSVFVGRCADYILREQPLTLNIFITADIEDRAKRTAERKNISEAEALEYNKKTDRQRKEYYNFYSNRGWGRASSYHLCINSSVLGLEKTTNYILSFIKEKFNI</sequence>
<organism evidence="1 2">
    <name type="scientific">Apibacter adventoris</name>
    <dbReference type="NCBI Taxonomy" id="1679466"/>
    <lineage>
        <taxon>Bacteria</taxon>
        <taxon>Pseudomonadati</taxon>
        <taxon>Bacteroidota</taxon>
        <taxon>Flavobacteriia</taxon>
        <taxon>Flavobacteriales</taxon>
        <taxon>Weeksellaceae</taxon>
        <taxon>Apibacter</taxon>
    </lineage>
</organism>
<gene>
    <name evidence="1" type="ORF">C4S77_12320</name>
</gene>
<evidence type="ECO:0000313" key="2">
    <source>
        <dbReference type="Proteomes" id="UP000238042"/>
    </source>
</evidence>
<dbReference type="Gene3D" id="3.40.50.300">
    <property type="entry name" value="P-loop containing nucleotide triphosphate hydrolases"/>
    <property type="match status" value="1"/>
</dbReference>
<dbReference type="EMBL" id="PSZM01000046">
    <property type="protein sequence ID" value="PQL90652.1"/>
    <property type="molecule type" value="Genomic_DNA"/>
</dbReference>
<dbReference type="Proteomes" id="UP000238042">
    <property type="component" value="Unassembled WGS sequence"/>
</dbReference>
<dbReference type="RefSeq" id="WP_105247791.1">
    <property type="nucleotide sequence ID" value="NZ_PSZM01000046.1"/>
</dbReference>
<accession>A0A2S8A7W0</accession>
<comment type="caution">
    <text evidence="1">The sequence shown here is derived from an EMBL/GenBank/DDBJ whole genome shotgun (WGS) entry which is preliminary data.</text>
</comment>
<dbReference type="AlphaFoldDB" id="A0A2S8A7W0"/>
<protein>
    <submittedName>
        <fullName evidence="1">Cytidylate kinase</fullName>
    </submittedName>
</protein>
<dbReference type="OrthoDB" id="9781180at2"/>
<dbReference type="Pfam" id="PF13189">
    <property type="entry name" value="Cytidylate_kin2"/>
    <property type="match status" value="1"/>
</dbReference>
<proteinExistence type="predicted"/>
<keyword evidence="1" id="KW-0418">Kinase</keyword>